<evidence type="ECO:0007829" key="5">
    <source>
        <dbReference type="PeptideAtlas" id="B7QBX3"/>
    </source>
</evidence>
<dbReference type="PaxDb" id="6945-B7QBX3"/>
<sequence length="351" mass="39578">SSSKRFFRRFTKMAGEPPPKKVTAAKTIGTHNGTFHCDEALACFLLKQLPAYEDANIVRSRDSAVLSTCDIVVDVGGVYDPATNRFDHHQRTFLETMHSLNESKKWTTKLSSAGLVYAHFGREVIARVLGWKLDDPNVEKIYDKVYENFMEEIDAIDNGVKMFDEEPRYRICTNLSARVAHLNPPWNEPNPNPDERFQKALKLTGEEFLDRVRSYATIWMPARDLVFNAIQQRQKVDGLGSVVTFSSGCCPWKDHLLELEEELGIPGEVKFVLYQDENKAWRVQGVPPSLGSFDCRQVYSPSPWCGLRDKELSDASGIEGCVFVHSNGFIGGNKTREGALQMAVHTLKGVE</sequence>
<accession>B7QBX3</accession>
<feature type="non-terminal residue" evidence="2">
    <location>
        <position position="1"/>
    </location>
</feature>
<evidence type="ECO:0000256" key="1">
    <source>
        <dbReference type="ARBA" id="ARBA00010105"/>
    </source>
</evidence>
<dbReference type="GO" id="GO:0005737">
    <property type="term" value="C:cytoplasm"/>
    <property type="evidence" value="ECO:0000318"/>
    <property type="project" value="GO_Central"/>
</dbReference>
<reference evidence="2 4" key="1">
    <citation type="submission" date="2008-03" db="EMBL/GenBank/DDBJ databases">
        <title>Annotation of Ixodes scapularis.</title>
        <authorList>
            <consortium name="Ixodes scapularis Genome Project Consortium"/>
            <person name="Caler E."/>
            <person name="Hannick L.I."/>
            <person name="Bidwell S."/>
            <person name="Joardar V."/>
            <person name="Thiagarajan M."/>
            <person name="Amedeo P."/>
            <person name="Galinsky K.J."/>
            <person name="Schobel S."/>
            <person name="Inman J."/>
            <person name="Hostetler J."/>
            <person name="Miller J."/>
            <person name="Hammond M."/>
            <person name="Megy K."/>
            <person name="Lawson D."/>
            <person name="Kodira C."/>
            <person name="Sutton G."/>
            <person name="Meyer J."/>
            <person name="Hill C.A."/>
            <person name="Birren B."/>
            <person name="Nene V."/>
            <person name="Collins F."/>
            <person name="Alarcon-Chaidez F."/>
            <person name="Wikel S."/>
            <person name="Strausberg R."/>
        </authorList>
    </citation>
    <scope>NUCLEOTIDE SEQUENCE [LARGE SCALE GENOMIC DNA]</scope>
    <source>
        <strain evidence="4">Wikel</strain>
        <strain evidence="2">Wikel colony</strain>
    </source>
</reference>
<dbReference type="Proteomes" id="UP000001555">
    <property type="component" value="Unassembled WGS sequence"/>
</dbReference>
<comment type="similarity">
    <text evidence="1">Belongs to the MYG1 family.</text>
</comment>
<dbReference type="VEuPathDB" id="VectorBase:ISCI012565"/>
<name>B7QBX3_IXOSC</name>
<dbReference type="EMBL" id="DS903676">
    <property type="protein sequence ID" value="EEC16345.1"/>
    <property type="molecule type" value="Genomic_DNA"/>
</dbReference>
<dbReference type="OrthoDB" id="10265310at2759"/>
<protein>
    <submittedName>
        <fullName evidence="2 3">Secreted protein, putative</fullName>
    </submittedName>
</protein>
<gene>
    <name evidence="2" type="ORF">IscW_ISCW012565</name>
</gene>
<dbReference type="EnsemblMetazoa" id="ISCW012565-RA">
    <property type="protein sequence ID" value="ISCW012565-PA"/>
    <property type="gene ID" value="ISCW012565"/>
</dbReference>
<dbReference type="PANTHER" id="PTHR11215:SF1">
    <property type="entry name" value="MYG1 EXONUCLEASE"/>
    <property type="match status" value="1"/>
</dbReference>
<keyword evidence="4" id="KW-1185">Reference proteome</keyword>
<dbReference type="HOGENOM" id="CLU_051576_0_0_1"/>
<dbReference type="PANTHER" id="PTHR11215">
    <property type="entry name" value="METAL DEPENDENT HYDROLASE - RELATED"/>
    <property type="match status" value="1"/>
</dbReference>
<dbReference type="GO" id="GO:0005634">
    <property type="term" value="C:nucleus"/>
    <property type="evidence" value="ECO:0000318"/>
    <property type="project" value="GO_Central"/>
</dbReference>
<dbReference type="AlphaFoldDB" id="B7QBX3"/>
<dbReference type="EMBL" id="ABJB010105357">
    <property type="status" value="NOT_ANNOTATED_CDS"/>
    <property type="molecule type" value="Genomic_DNA"/>
</dbReference>
<dbReference type="VEuPathDB" id="VectorBase:ISCP_024861"/>
<organism>
    <name type="scientific">Ixodes scapularis</name>
    <name type="common">Black-legged tick</name>
    <name type="synonym">Deer tick</name>
    <dbReference type="NCBI Taxonomy" id="6945"/>
    <lineage>
        <taxon>Eukaryota</taxon>
        <taxon>Metazoa</taxon>
        <taxon>Ecdysozoa</taxon>
        <taxon>Arthropoda</taxon>
        <taxon>Chelicerata</taxon>
        <taxon>Arachnida</taxon>
        <taxon>Acari</taxon>
        <taxon>Parasitiformes</taxon>
        <taxon>Ixodida</taxon>
        <taxon>Ixodoidea</taxon>
        <taxon>Ixodidae</taxon>
        <taxon>Ixodinae</taxon>
        <taxon>Ixodes</taxon>
    </lineage>
</organism>
<evidence type="ECO:0000313" key="2">
    <source>
        <dbReference type="EMBL" id="EEC16345.1"/>
    </source>
</evidence>
<reference evidence="3" key="2">
    <citation type="submission" date="2020-05" db="UniProtKB">
        <authorList>
            <consortium name="EnsemblMetazoa"/>
        </authorList>
    </citation>
    <scope>IDENTIFICATION</scope>
    <source>
        <strain evidence="3">wikel</strain>
    </source>
</reference>
<dbReference type="VEuPathDB" id="VectorBase:ISCW012565"/>
<proteinExistence type="evidence at protein level"/>
<dbReference type="Pfam" id="PF03690">
    <property type="entry name" value="MYG1_exonuc"/>
    <property type="match status" value="1"/>
</dbReference>
<dbReference type="FunCoup" id="B7QBX3">
    <property type="interactions" value="2023"/>
</dbReference>
<evidence type="ECO:0000313" key="3">
    <source>
        <dbReference type="EnsemblMetazoa" id="ISCW012565-PA"/>
    </source>
</evidence>
<dbReference type="STRING" id="6945.B7QBX3"/>
<dbReference type="InterPro" id="IPR003226">
    <property type="entry name" value="MYG1_exonuclease"/>
</dbReference>
<keyword evidence="5" id="KW-1267">Proteomics identification</keyword>
<evidence type="ECO:0000313" key="4">
    <source>
        <dbReference type="Proteomes" id="UP000001555"/>
    </source>
</evidence>